<dbReference type="InterPro" id="IPR000873">
    <property type="entry name" value="AMP-dep_synth/lig_dom"/>
</dbReference>
<dbReference type="InterPro" id="IPR025110">
    <property type="entry name" value="AMP-bd_C"/>
</dbReference>
<dbReference type="EMBL" id="CP006850">
    <property type="protein sequence ID" value="AHH19824.1"/>
    <property type="molecule type" value="Genomic_DNA"/>
</dbReference>
<evidence type="ECO:0000259" key="4">
    <source>
        <dbReference type="Pfam" id="PF13193"/>
    </source>
</evidence>
<evidence type="ECO:0000313" key="6">
    <source>
        <dbReference type="Proteomes" id="UP000019150"/>
    </source>
</evidence>
<dbReference type="eggNOG" id="COG0318">
    <property type="taxonomic scope" value="Bacteria"/>
</dbReference>
<protein>
    <submittedName>
        <fullName evidence="5">Putative fatty-acid--CoA ligase</fullName>
    </submittedName>
</protein>
<dbReference type="OrthoDB" id="9803968at2"/>
<dbReference type="InterPro" id="IPR042099">
    <property type="entry name" value="ANL_N_sf"/>
</dbReference>
<dbReference type="GO" id="GO:0016878">
    <property type="term" value="F:acid-thiol ligase activity"/>
    <property type="evidence" value="ECO:0007669"/>
    <property type="project" value="UniProtKB-ARBA"/>
</dbReference>
<dbReference type="Gene3D" id="3.40.50.12780">
    <property type="entry name" value="N-terminal domain of ligase-like"/>
    <property type="match status" value="1"/>
</dbReference>
<dbReference type="HOGENOM" id="CLU_000022_59_7_11"/>
<proteinExistence type="inferred from homology"/>
<dbReference type="InterPro" id="IPR050237">
    <property type="entry name" value="ATP-dep_AMP-bd_enzyme"/>
</dbReference>
<dbReference type="Pfam" id="PF00501">
    <property type="entry name" value="AMP-binding"/>
    <property type="match status" value="1"/>
</dbReference>
<evidence type="ECO:0000256" key="2">
    <source>
        <dbReference type="ARBA" id="ARBA00022598"/>
    </source>
</evidence>
<dbReference type="InterPro" id="IPR045851">
    <property type="entry name" value="AMP-bd_C_sf"/>
</dbReference>
<dbReference type="InterPro" id="IPR020845">
    <property type="entry name" value="AMP-binding_CS"/>
</dbReference>
<dbReference type="KEGG" id="nno:NONO_c50400"/>
<comment type="similarity">
    <text evidence="1">Belongs to the ATP-dependent AMP-binding enzyme family.</text>
</comment>
<dbReference type="AlphaFoldDB" id="W5TKX9"/>
<dbReference type="Pfam" id="PF13193">
    <property type="entry name" value="AMP-binding_C"/>
    <property type="match status" value="1"/>
</dbReference>
<organism evidence="5 6">
    <name type="scientific">Nocardia nova SH22a</name>
    <dbReference type="NCBI Taxonomy" id="1415166"/>
    <lineage>
        <taxon>Bacteria</taxon>
        <taxon>Bacillati</taxon>
        <taxon>Actinomycetota</taxon>
        <taxon>Actinomycetes</taxon>
        <taxon>Mycobacteriales</taxon>
        <taxon>Nocardiaceae</taxon>
        <taxon>Nocardia</taxon>
    </lineage>
</organism>
<evidence type="ECO:0000256" key="1">
    <source>
        <dbReference type="ARBA" id="ARBA00006432"/>
    </source>
</evidence>
<dbReference type="RefSeq" id="WP_025351212.1">
    <property type="nucleotide sequence ID" value="NZ_CP006850.1"/>
</dbReference>
<keyword evidence="2 5" id="KW-0436">Ligase</keyword>
<dbReference type="Gene3D" id="3.30.300.30">
    <property type="match status" value="1"/>
</dbReference>
<accession>W5TKX9</accession>
<gene>
    <name evidence="5" type="ORF">NONO_c50400</name>
</gene>
<dbReference type="PATRIC" id="fig|1415166.3.peg.5198"/>
<dbReference type="PANTHER" id="PTHR43767">
    <property type="entry name" value="LONG-CHAIN-FATTY-ACID--COA LIGASE"/>
    <property type="match status" value="1"/>
</dbReference>
<sequence>MLIESVRRAAQQSPTSIATVDGDRQRTWEEVASRIARLAGGLRSLGVEPGDRVGVLGLNSDAYYEALYAVWWLRALVVPMNTRWAVDEHIYSIADSGLRTLLVDDAQSAVADDVTARLGDALTIVRLEGSPARSGVLTAAGLREQAEAVDPADRSGENRVGIFYTGGTTGHPKGVVHTESSLWTGAAHLALDERIPERPRYLHVAPMFHLGDLEQGIAVTGMAGTHVFMSSFTPERFADVVRSHDVNMTALVPTMIGMTLDAPGFDRSAFDGIELLKYGGSPISDTLLARTRAAFPRARLIQNFGQTETAGCGTSLHDLRVEPDDPEGRRHSVGQAHYGCEVGVFDEEGRPQARGAAGEVWIRTSSAMACYWNQPELTAQTLSKGWVRTGDVGFLDSAGYLQLRDRAKDMVISGGENVYSIEVENAIASHPAVSQVAVIGVPDERWGERVHAVVVCRPGERLGLEELQSHCRGLIAGYKIPRSYEVRATPLPLSAVGKVLKTVLRSPYWQGTDREIN</sequence>
<dbReference type="FunFam" id="3.30.300.30:FF:000008">
    <property type="entry name" value="2,3-dihydroxybenzoate-AMP ligase"/>
    <property type="match status" value="1"/>
</dbReference>
<dbReference type="Proteomes" id="UP000019150">
    <property type="component" value="Chromosome"/>
</dbReference>
<feature type="domain" description="AMP-dependent synthetase/ligase" evidence="3">
    <location>
        <begin position="7"/>
        <end position="372"/>
    </location>
</feature>
<evidence type="ECO:0000259" key="3">
    <source>
        <dbReference type="Pfam" id="PF00501"/>
    </source>
</evidence>
<reference evidence="5 6" key="1">
    <citation type="journal article" date="2014" name="Appl. Environ. Microbiol.">
        <title>Insights into the Microbial Degradation of Rubber and Gutta-Percha by Analysis of the Complete Genome of Nocardia nova SH22a.</title>
        <authorList>
            <person name="Luo Q."/>
            <person name="Hiessl S."/>
            <person name="Poehlein A."/>
            <person name="Daniel R."/>
            <person name="Steinbuchel A."/>
        </authorList>
    </citation>
    <scope>NUCLEOTIDE SEQUENCE [LARGE SCALE GENOMIC DNA]</scope>
    <source>
        <strain evidence="5">SH22a</strain>
    </source>
</reference>
<feature type="domain" description="AMP-binding enzyme C-terminal" evidence="4">
    <location>
        <begin position="422"/>
        <end position="498"/>
    </location>
</feature>
<name>W5TKX9_9NOCA</name>
<dbReference type="STRING" id="1415166.NONO_c50400"/>
<evidence type="ECO:0000313" key="5">
    <source>
        <dbReference type="EMBL" id="AHH19824.1"/>
    </source>
</evidence>
<dbReference type="SUPFAM" id="SSF56801">
    <property type="entry name" value="Acetyl-CoA synthetase-like"/>
    <property type="match status" value="1"/>
</dbReference>
<dbReference type="PANTHER" id="PTHR43767:SF1">
    <property type="entry name" value="NONRIBOSOMAL PEPTIDE SYNTHASE PES1 (EUROFUNG)-RELATED"/>
    <property type="match status" value="1"/>
</dbReference>
<dbReference type="PROSITE" id="PS00455">
    <property type="entry name" value="AMP_BINDING"/>
    <property type="match status" value="1"/>
</dbReference>
<keyword evidence="6" id="KW-1185">Reference proteome</keyword>